<evidence type="ECO:0000313" key="1">
    <source>
        <dbReference type="EMBL" id="KAH3780453.1"/>
    </source>
</evidence>
<reference evidence="1" key="2">
    <citation type="submission" date="2020-11" db="EMBL/GenBank/DDBJ databases">
        <authorList>
            <person name="McCartney M.A."/>
            <person name="Auch B."/>
            <person name="Kono T."/>
            <person name="Mallez S."/>
            <person name="Becker A."/>
            <person name="Gohl D.M."/>
            <person name="Silverstein K.A.T."/>
            <person name="Koren S."/>
            <person name="Bechman K.B."/>
            <person name="Herman A."/>
            <person name="Abrahante J.E."/>
            <person name="Garbe J."/>
        </authorList>
    </citation>
    <scope>NUCLEOTIDE SEQUENCE</scope>
    <source>
        <strain evidence="1">Duluth1</strain>
        <tissue evidence="1">Whole animal</tissue>
    </source>
</reference>
<dbReference type="AlphaFoldDB" id="A0A9D4IQR1"/>
<accession>A0A9D4IQR1</accession>
<keyword evidence="2" id="KW-1185">Reference proteome</keyword>
<evidence type="ECO:0000313" key="2">
    <source>
        <dbReference type="Proteomes" id="UP000828390"/>
    </source>
</evidence>
<organism evidence="1 2">
    <name type="scientific">Dreissena polymorpha</name>
    <name type="common">Zebra mussel</name>
    <name type="synonym">Mytilus polymorpha</name>
    <dbReference type="NCBI Taxonomy" id="45954"/>
    <lineage>
        <taxon>Eukaryota</taxon>
        <taxon>Metazoa</taxon>
        <taxon>Spiralia</taxon>
        <taxon>Lophotrochozoa</taxon>
        <taxon>Mollusca</taxon>
        <taxon>Bivalvia</taxon>
        <taxon>Autobranchia</taxon>
        <taxon>Heteroconchia</taxon>
        <taxon>Euheterodonta</taxon>
        <taxon>Imparidentia</taxon>
        <taxon>Neoheterodontei</taxon>
        <taxon>Myida</taxon>
        <taxon>Dreissenoidea</taxon>
        <taxon>Dreissenidae</taxon>
        <taxon>Dreissena</taxon>
    </lineage>
</organism>
<gene>
    <name evidence="1" type="ORF">DPMN_158268</name>
</gene>
<dbReference type="Proteomes" id="UP000828390">
    <property type="component" value="Unassembled WGS sequence"/>
</dbReference>
<proteinExistence type="predicted"/>
<protein>
    <submittedName>
        <fullName evidence="1">Uncharacterized protein</fullName>
    </submittedName>
</protein>
<comment type="caution">
    <text evidence="1">The sequence shown here is derived from an EMBL/GenBank/DDBJ whole genome shotgun (WGS) entry which is preliminary data.</text>
</comment>
<name>A0A9D4IQR1_DREPO</name>
<dbReference type="EMBL" id="JAIWYP010000008">
    <property type="protein sequence ID" value="KAH3780453.1"/>
    <property type="molecule type" value="Genomic_DNA"/>
</dbReference>
<sequence>MKPASGTNMAEVCRAGVRSCPAVRERGTGVWFHCDVSGTDKRVRRQEVRGRTNSGLVSVT</sequence>
<reference evidence="1" key="1">
    <citation type="journal article" date="2019" name="bioRxiv">
        <title>The Genome of the Zebra Mussel, Dreissena polymorpha: A Resource for Invasive Species Research.</title>
        <authorList>
            <person name="McCartney M.A."/>
            <person name="Auch B."/>
            <person name="Kono T."/>
            <person name="Mallez S."/>
            <person name="Zhang Y."/>
            <person name="Obille A."/>
            <person name="Becker A."/>
            <person name="Abrahante J.E."/>
            <person name="Garbe J."/>
            <person name="Badalamenti J.P."/>
            <person name="Herman A."/>
            <person name="Mangelson H."/>
            <person name="Liachko I."/>
            <person name="Sullivan S."/>
            <person name="Sone E.D."/>
            <person name="Koren S."/>
            <person name="Silverstein K.A.T."/>
            <person name="Beckman K.B."/>
            <person name="Gohl D.M."/>
        </authorList>
    </citation>
    <scope>NUCLEOTIDE SEQUENCE</scope>
    <source>
        <strain evidence="1">Duluth1</strain>
        <tissue evidence="1">Whole animal</tissue>
    </source>
</reference>